<organism evidence="1 2">
    <name type="scientific">Herbiconiux moechotypicola</name>
    <dbReference type="NCBI Taxonomy" id="637393"/>
    <lineage>
        <taxon>Bacteria</taxon>
        <taxon>Bacillati</taxon>
        <taxon>Actinomycetota</taxon>
        <taxon>Actinomycetes</taxon>
        <taxon>Micrococcales</taxon>
        <taxon>Microbacteriaceae</taxon>
        <taxon>Herbiconiux</taxon>
    </lineage>
</organism>
<dbReference type="EMBL" id="BAAAQY010000003">
    <property type="protein sequence ID" value="GAA2230052.1"/>
    <property type="molecule type" value="Genomic_DNA"/>
</dbReference>
<protein>
    <submittedName>
        <fullName evidence="1">Uncharacterized protein</fullName>
    </submittedName>
</protein>
<gene>
    <name evidence="1" type="ORF">GCM10009851_13480</name>
</gene>
<sequence>MTEIATLKDGNAKIVVSQVGDDVVFHLYGETSAQYSVGYVGTRFFRKGSATEFAKAILRVTSPDSLAPGLPTEEGVYLDADGDLWRLRGEKWIYVSDPDGLVDDPKNYLPFTRLVPETTS</sequence>
<proteinExistence type="predicted"/>
<accession>A0ABP5QAC5</accession>
<name>A0ABP5QAC5_9MICO</name>
<comment type="caution">
    <text evidence="1">The sequence shown here is derived from an EMBL/GenBank/DDBJ whole genome shotgun (WGS) entry which is preliminary data.</text>
</comment>
<evidence type="ECO:0000313" key="1">
    <source>
        <dbReference type="EMBL" id="GAA2230052.1"/>
    </source>
</evidence>
<reference evidence="2" key="1">
    <citation type="journal article" date="2019" name="Int. J. Syst. Evol. Microbiol.">
        <title>The Global Catalogue of Microorganisms (GCM) 10K type strain sequencing project: providing services to taxonomists for standard genome sequencing and annotation.</title>
        <authorList>
            <consortium name="The Broad Institute Genomics Platform"/>
            <consortium name="The Broad Institute Genome Sequencing Center for Infectious Disease"/>
            <person name="Wu L."/>
            <person name="Ma J."/>
        </authorList>
    </citation>
    <scope>NUCLEOTIDE SEQUENCE [LARGE SCALE GENOMIC DNA]</scope>
    <source>
        <strain evidence="2">JCM 16117</strain>
    </source>
</reference>
<keyword evidence="2" id="KW-1185">Reference proteome</keyword>
<evidence type="ECO:0000313" key="2">
    <source>
        <dbReference type="Proteomes" id="UP001500929"/>
    </source>
</evidence>
<dbReference type="Proteomes" id="UP001500929">
    <property type="component" value="Unassembled WGS sequence"/>
</dbReference>
<dbReference type="RefSeq" id="WP_259478846.1">
    <property type="nucleotide sequence ID" value="NZ_BAAAQY010000003.1"/>
</dbReference>